<accession>A0A815IID3</accession>
<feature type="region of interest" description="Disordered" evidence="1">
    <location>
        <begin position="661"/>
        <end position="719"/>
    </location>
</feature>
<reference evidence="3" key="1">
    <citation type="submission" date="2021-02" db="EMBL/GenBank/DDBJ databases">
        <authorList>
            <person name="Nowell W R."/>
        </authorList>
    </citation>
    <scope>NUCLEOTIDE SEQUENCE</scope>
</reference>
<dbReference type="SUPFAM" id="SSF81383">
    <property type="entry name" value="F-box domain"/>
    <property type="match status" value="1"/>
</dbReference>
<feature type="compositionally biased region" description="Polar residues" evidence="1">
    <location>
        <begin position="679"/>
        <end position="689"/>
    </location>
</feature>
<dbReference type="AlphaFoldDB" id="A0A815IID3"/>
<comment type="caution">
    <text evidence="3">The sequence shown here is derived from an EMBL/GenBank/DDBJ whole genome shotgun (WGS) entry which is preliminary data.</text>
</comment>
<dbReference type="Proteomes" id="UP000663882">
    <property type="component" value="Unassembled WGS sequence"/>
</dbReference>
<protein>
    <recommendedName>
        <fullName evidence="2">F-box domain-containing protein</fullName>
    </recommendedName>
</protein>
<dbReference type="EMBL" id="CAJNOO010004050">
    <property type="protein sequence ID" value="CAF1366369.1"/>
    <property type="molecule type" value="Genomic_DNA"/>
</dbReference>
<dbReference type="PROSITE" id="PS50181">
    <property type="entry name" value="FBOX"/>
    <property type="match status" value="1"/>
</dbReference>
<dbReference type="InterPro" id="IPR036047">
    <property type="entry name" value="F-box-like_dom_sf"/>
</dbReference>
<feature type="compositionally biased region" description="Basic and acidic residues" evidence="1">
    <location>
        <begin position="708"/>
        <end position="719"/>
    </location>
</feature>
<feature type="domain" description="F-box" evidence="2">
    <location>
        <begin position="8"/>
        <end position="55"/>
    </location>
</feature>
<proteinExistence type="predicted"/>
<gene>
    <name evidence="3" type="ORF">RFH988_LOCUS33101</name>
</gene>
<evidence type="ECO:0000313" key="3">
    <source>
        <dbReference type="EMBL" id="CAF1366369.1"/>
    </source>
</evidence>
<evidence type="ECO:0000259" key="2">
    <source>
        <dbReference type="PROSITE" id="PS50181"/>
    </source>
</evidence>
<evidence type="ECO:0000313" key="4">
    <source>
        <dbReference type="Proteomes" id="UP000663882"/>
    </source>
</evidence>
<feature type="compositionally biased region" description="Low complexity" evidence="1">
    <location>
        <begin position="690"/>
        <end position="699"/>
    </location>
</feature>
<sequence length="949" mass="110245">MNDSNSNNINILDLPNEILLTILSKLNMIDVLYSLVDVNTIFNRLIFDSHYIHHLNLTANTLLNDLSSVENEILIFDRIHTKILPRIHDKHFQLLSGRLLKHPTFNLAPEQRIKLKSLSLIQLKISVNTIDDCLYLLDEDLKCLSTLIIDINEISDSSYINNTGKLPKLKCFSLISHNDTYVYDKKIVPLLCRMSNLEELTLFLKVIRTQLPYIDGTHLFNDILINMLLLNKFTFSINTHVLDGDVKIDLPTNNDIQNSFIKIGYKQVDSYVDVNLSKIGAKCHVYSLPYEFDTFFGLTNSFRRGNFDKVRCLTMHDIHPFEHDYFKIISQDFPFLQKLTVINSEPQKNKQHSSTLITFAQLNELYLMDVHIDYVEQFLFETNTRLPRLNYLTINYEPLAIVTNNFMNDAARFNCSQLRNIYICEPFVRPENFHSYFTSLICWISNEIFRNESYLNTPTENDGLTDDDYAFSWWFCLGKQLLNRTEYALKCILLQQQDCYVPCSSVDEVNLIPVRQYDSNNVNKLQTIHNLIEQFPIPINIKLAKLPGSYVYKDFNGYLQLLGSRTEEFAICASLSSSNIAVFPTNTPLKFVVSPLSSSSSQIRNVLSSCHIFIRSFDMQIRRTLKSSTHHNTSSHRSRARYPKIQATIDDQFKCLKRSSSSDQSSTIKDDQTTATTTNEGYRSGSSALQRRNNNRQQRATSVDIGDDSQHTERRRTLSTDDNTVYNSLFHMYSSVSKLDRDIARSFLNFPSYLPIPMRNQSTGKQENFFDDILPPPHPNARLVFYPIAKQTKKYYYNSTNDQQTISDENLIYPRYQVQRLDELAVSMDFPHDYESTANWSNQKVQYEHIQPIKNVRFNDNPTWIPYSKNNIENPSISIDQYYFYPETTSHVNNEPSSVRYITTPFFWFRPVLDHNYAVCIPTSRPSLHAYIISSFDPKINSIPYSIRL</sequence>
<evidence type="ECO:0000256" key="1">
    <source>
        <dbReference type="SAM" id="MobiDB-lite"/>
    </source>
</evidence>
<dbReference type="InterPro" id="IPR001810">
    <property type="entry name" value="F-box_dom"/>
</dbReference>
<organism evidence="3 4">
    <name type="scientific">Rotaria sordida</name>
    <dbReference type="NCBI Taxonomy" id="392033"/>
    <lineage>
        <taxon>Eukaryota</taxon>
        <taxon>Metazoa</taxon>
        <taxon>Spiralia</taxon>
        <taxon>Gnathifera</taxon>
        <taxon>Rotifera</taxon>
        <taxon>Eurotatoria</taxon>
        <taxon>Bdelloidea</taxon>
        <taxon>Philodinida</taxon>
        <taxon>Philodinidae</taxon>
        <taxon>Rotaria</taxon>
    </lineage>
</organism>
<feature type="compositionally biased region" description="Low complexity" evidence="1">
    <location>
        <begin position="661"/>
        <end position="678"/>
    </location>
</feature>
<name>A0A815IID3_9BILA</name>